<reference evidence="4" key="1">
    <citation type="submission" date="2024-07" db="EMBL/GenBank/DDBJ databases">
        <title>Two chromosome-level genome assemblies of Korean endemic species Abeliophyllum distichum and Forsythia ovata (Oleaceae).</title>
        <authorList>
            <person name="Jang H."/>
        </authorList>
    </citation>
    <scope>NUCLEOTIDE SEQUENCE [LARGE SCALE GENOMIC DNA]</scope>
</reference>
<sequence length="124" mass="13733">MSGGRNSVPASQPNYMATTASAKARVRSQSAPRHRPSTPEREKTGSVKKRLSFPVPEQCNDIGINGHTLVDHHNMNIPSCKNIHMIPFCGEQRSNMSSCCTDSLADDISSSTTTCDTRRWLRMR</sequence>
<comment type="caution">
    <text evidence="3">The sequence shown here is derived from an EMBL/GenBank/DDBJ whole genome shotgun (WGS) entry which is preliminary data.</text>
</comment>
<dbReference type="Proteomes" id="UP001604336">
    <property type="component" value="Unassembled WGS sequence"/>
</dbReference>
<keyword evidence="4" id="KW-1185">Reference proteome</keyword>
<feature type="domain" description="DUF4005" evidence="2">
    <location>
        <begin position="10"/>
        <end position="71"/>
    </location>
</feature>
<accession>A0ABD1URG1</accession>
<dbReference type="AlphaFoldDB" id="A0ABD1URG1"/>
<dbReference type="InterPro" id="IPR025064">
    <property type="entry name" value="DUF4005"/>
</dbReference>
<evidence type="ECO:0000313" key="3">
    <source>
        <dbReference type="EMBL" id="KAL2527527.1"/>
    </source>
</evidence>
<dbReference type="EMBL" id="JBFOLK010000003">
    <property type="protein sequence ID" value="KAL2527527.1"/>
    <property type="molecule type" value="Genomic_DNA"/>
</dbReference>
<organism evidence="3 4">
    <name type="scientific">Abeliophyllum distichum</name>
    <dbReference type="NCBI Taxonomy" id="126358"/>
    <lineage>
        <taxon>Eukaryota</taxon>
        <taxon>Viridiplantae</taxon>
        <taxon>Streptophyta</taxon>
        <taxon>Embryophyta</taxon>
        <taxon>Tracheophyta</taxon>
        <taxon>Spermatophyta</taxon>
        <taxon>Magnoliopsida</taxon>
        <taxon>eudicotyledons</taxon>
        <taxon>Gunneridae</taxon>
        <taxon>Pentapetalae</taxon>
        <taxon>asterids</taxon>
        <taxon>lamiids</taxon>
        <taxon>Lamiales</taxon>
        <taxon>Oleaceae</taxon>
        <taxon>Forsythieae</taxon>
        <taxon>Abeliophyllum</taxon>
    </lineage>
</organism>
<evidence type="ECO:0000313" key="4">
    <source>
        <dbReference type="Proteomes" id="UP001604336"/>
    </source>
</evidence>
<feature type="compositionally biased region" description="Polar residues" evidence="1">
    <location>
        <begin position="1"/>
        <end position="31"/>
    </location>
</feature>
<name>A0ABD1URG1_9LAMI</name>
<proteinExistence type="predicted"/>
<evidence type="ECO:0000259" key="2">
    <source>
        <dbReference type="Pfam" id="PF13178"/>
    </source>
</evidence>
<protein>
    <submittedName>
        <fullName evidence="3">IQ-domain 18</fullName>
    </submittedName>
</protein>
<gene>
    <name evidence="3" type="ORF">Adt_12581</name>
</gene>
<dbReference type="Pfam" id="PF13178">
    <property type="entry name" value="DUF4005"/>
    <property type="match status" value="1"/>
</dbReference>
<evidence type="ECO:0000256" key="1">
    <source>
        <dbReference type="SAM" id="MobiDB-lite"/>
    </source>
</evidence>
<feature type="region of interest" description="Disordered" evidence="1">
    <location>
        <begin position="1"/>
        <end position="52"/>
    </location>
</feature>